<gene>
    <name evidence="3" type="ORF">ESO86_16350</name>
</gene>
<feature type="chain" id="PRO_5038623050" evidence="2">
    <location>
        <begin position="33"/>
        <end position="210"/>
    </location>
</feature>
<evidence type="ECO:0000313" key="4">
    <source>
        <dbReference type="Proteomes" id="UP000292881"/>
    </source>
</evidence>
<organism evidence="3 4">
    <name type="scientific">Agromyces binzhouensis</name>
    <dbReference type="NCBI Taxonomy" id="1817495"/>
    <lineage>
        <taxon>Bacteria</taxon>
        <taxon>Bacillati</taxon>
        <taxon>Actinomycetota</taxon>
        <taxon>Actinomycetes</taxon>
        <taxon>Micrococcales</taxon>
        <taxon>Microbacteriaceae</taxon>
        <taxon>Agromyces</taxon>
    </lineage>
</organism>
<dbReference type="PROSITE" id="PS51257">
    <property type="entry name" value="PROKAR_LIPOPROTEIN"/>
    <property type="match status" value="1"/>
</dbReference>
<dbReference type="Proteomes" id="UP000292881">
    <property type="component" value="Unassembled WGS sequence"/>
</dbReference>
<feature type="compositionally biased region" description="Low complexity" evidence="1">
    <location>
        <begin position="34"/>
        <end position="60"/>
    </location>
</feature>
<keyword evidence="2" id="KW-0732">Signal</keyword>
<dbReference type="RefSeq" id="WP_129235887.1">
    <property type="nucleotide sequence ID" value="NZ_SDPL01000519.1"/>
</dbReference>
<feature type="signal peptide" evidence="2">
    <location>
        <begin position="1"/>
        <end position="32"/>
    </location>
</feature>
<keyword evidence="3" id="KW-0547">Nucleotide-binding</keyword>
<proteinExistence type="predicted"/>
<name>A0A4Q2J9L4_9MICO</name>
<dbReference type="GO" id="GO:0005524">
    <property type="term" value="F:ATP binding"/>
    <property type="evidence" value="ECO:0007669"/>
    <property type="project" value="UniProtKB-KW"/>
</dbReference>
<accession>A0A4Q2J9L4</accession>
<dbReference type="OrthoDB" id="5122815at2"/>
<sequence length="210" mass="21336">MPRPNAPLPRLRPAVFAAAGATALALVLSACTDPSASPAETSAPPAATGSAAATAPAEPTIEPEPTEEPIPFEVACDEILTPDQVYAFNPNYGTAPDYAPSAATIADVVAASGTACGWSNQTSGEVIEVGVATLPEHAYELQVGDAAMRSNPVPTYGTPPEVEGFFRQSGGVGQAQVFADGYWIVVESPVLFEPGDAQGLVADVIANVVG</sequence>
<evidence type="ECO:0000256" key="2">
    <source>
        <dbReference type="SAM" id="SignalP"/>
    </source>
</evidence>
<feature type="region of interest" description="Disordered" evidence="1">
    <location>
        <begin position="34"/>
        <end position="67"/>
    </location>
</feature>
<dbReference type="AlphaFoldDB" id="A0A4Q2J9L4"/>
<evidence type="ECO:0000313" key="3">
    <source>
        <dbReference type="EMBL" id="RXZ41532.1"/>
    </source>
</evidence>
<reference evidence="3 4" key="1">
    <citation type="submission" date="2019-01" db="EMBL/GenBank/DDBJ databases">
        <authorList>
            <person name="Li J."/>
        </authorList>
    </citation>
    <scope>NUCLEOTIDE SEQUENCE [LARGE SCALE GENOMIC DNA]</scope>
    <source>
        <strain evidence="3 4">CGMCC 4.7180</strain>
    </source>
</reference>
<comment type="caution">
    <text evidence="3">The sequence shown here is derived from an EMBL/GenBank/DDBJ whole genome shotgun (WGS) entry which is preliminary data.</text>
</comment>
<keyword evidence="4" id="KW-1185">Reference proteome</keyword>
<dbReference type="EMBL" id="SDPL01000519">
    <property type="protein sequence ID" value="RXZ41532.1"/>
    <property type="molecule type" value="Genomic_DNA"/>
</dbReference>
<keyword evidence="3" id="KW-0067">ATP-binding</keyword>
<protein>
    <submittedName>
        <fullName evidence="3">Iron ABC transporter ATP-binding protein</fullName>
    </submittedName>
</protein>
<evidence type="ECO:0000256" key="1">
    <source>
        <dbReference type="SAM" id="MobiDB-lite"/>
    </source>
</evidence>